<comment type="caution">
    <text evidence="10">The sequence shown here is derived from an EMBL/GenBank/DDBJ whole genome shotgun (WGS) entry which is preliminary data.</text>
</comment>
<dbReference type="AlphaFoldDB" id="A0A2R5GH58"/>
<gene>
    <name evidence="10" type="ORF">FCC1311_064472</name>
</gene>
<evidence type="ECO:0000256" key="6">
    <source>
        <dbReference type="PROSITE-ProRule" id="PRU10141"/>
    </source>
</evidence>
<feature type="binding site" evidence="6">
    <location>
        <position position="152"/>
    </location>
    <ligand>
        <name>ATP</name>
        <dbReference type="ChEBI" id="CHEBI:30616"/>
    </ligand>
</feature>
<feature type="region of interest" description="Disordered" evidence="8">
    <location>
        <begin position="56"/>
        <end position="110"/>
    </location>
</feature>
<dbReference type="Pfam" id="PF00069">
    <property type="entry name" value="Pkinase"/>
    <property type="match status" value="1"/>
</dbReference>
<evidence type="ECO:0000256" key="3">
    <source>
        <dbReference type="ARBA" id="ARBA00022741"/>
    </source>
</evidence>
<evidence type="ECO:0000256" key="4">
    <source>
        <dbReference type="ARBA" id="ARBA00022777"/>
    </source>
</evidence>
<evidence type="ECO:0000256" key="1">
    <source>
        <dbReference type="ARBA" id="ARBA00022527"/>
    </source>
</evidence>
<sequence>MGPESFLMRTHPPTTSYTLMAQTLLKSLATNAGRRAHLDGFGGRLNAAWKVTARDSAQTRPLSSTAPEPHEATFASSDGRESEGTGARITSRGARGSGLPSAFRRRERSSRSLQNERLADRYEVKELIGRGGFGLVRLGIDTQDKNKCVALKCINKNADQRVLQTELSVLRQLMEVEKSDACARSLFTVPQEIIELEDQFVVVLEYLGGGDLFDRIVHLGHVPERDLKPVMRQVAHSLAHLHHQDIIHRDVKPENILFRVASRPNTQLDPTCIGFDEMLPWSSLAPVLCDFGLSHVFGTVDLIEPPAGTFGYASPQVLKREKNIDSACDMWSFGVMMYAALSGELPFPASTDGSTLMEEHLQEAYRGPRYSNHRWNDISLDAQHLISDLLHYSPFDRPTAVEVLRHPWLTTV</sequence>
<feature type="domain" description="Protein kinase" evidence="9">
    <location>
        <begin position="122"/>
        <end position="409"/>
    </location>
</feature>
<keyword evidence="3 6" id="KW-0547">Nucleotide-binding</keyword>
<evidence type="ECO:0000256" key="5">
    <source>
        <dbReference type="ARBA" id="ARBA00022840"/>
    </source>
</evidence>
<dbReference type="SUPFAM" id="SSF56112">
    <property type="entry name" value="Protein kinase-like (PK-like)"/>
    <property type="match status" value="1"/>
</dbReference>
<accession>A0A2R5GH58</accession>
<evidence type="ECO:0000313" key="10">
    <source>
        <dbReference type="EMBL" id="GBG30227.1"/>
    </source>
</evidence>
<dbReference type="InterPro" id="IPR011009">
    <property type="entry name" value="Kinase-like_dom_sf"/>
</dbReference>
<evidence type="ECO:0000313" key="11">
    <source>
        <dbReference type="Proteomes" id="UP000241890"/>
    </source>
</evidence>
<dbReference type="InParanoid" id="A0A2R5GH58"/>
<dbReference type="InterPro" id="IPR050205">
    <property type="entry name" value="CDPK_Ser/Thr_kinases"/>
</dbReference>
<dbReference type="EMBL" id="BEYU01000073">
    <property type="protein sequence ID" value="GBG30227.1"/>
    <property type="molecule type" value="Genomic_DNA"/>
</dbReference>
<dbReference type="PROSITE" id="PS00108">
    <property type="entry name" value="PROTEIN_KINASE_ST"/>
    <property type="match status" value="1"/>
</dbReference>
<keyword evidence="11" id="KW-1185">Reference proteome</keyword>
<dbReference type="OrthoDB" id="2750689at2759"/>
<dbReference type="PROSITE" id="PS50011">
    <property type="entry name" value="PROTEIN_KINASE_DOM"/>
    <property type="match status" value="1"/>
</dbReference>
<evidence type="ECO:0000256" key="7">
    <source>
        <dbReference type="RuleBase" id="RU000304"/>
    </source>
</evidence>
<dbReference type="InterPro" id="IPR017441">
    <property type="entry name" value="Protein_kinase_ATP_BS"/>
</dbReference>
<evidence type="ECO:0000259" key="9">
    <source>
        <dbReference type="PROSITE" id="PS50011"/>
    </source>
</evidence>
<dbReference type="PROSITE" id="PS00107">
    <property type="entry name" value="PROTEIN_KINASE_ATP"/>
    <property type="match status" value="1"/>
</dbReference>
<protein>
    <submittedName>
        <fullName evidence="10">Protein kinase, putative</fullName>
    </submittedName>
</protein>
<comment type="similarity">
    <text evidence="7">Belongs to the protein kinase superfamily.</text>
</comment>
<keyword evidence="5 6" id="KW-0067">ATP-binding</keyword>
<dbReference type="GO" id="GO:0005524">
    <property type="term" value="F:ATP binding"/>
    <property type="evidence" value="ECO:0007669"/>
    <property type="project" value="UniProtKB-UniRule"/>
</dbReference>
<organism evidence="10 11">
    <name type="scientific">Hondaea fermentalgiana</name>
    <dbReference type="NCBI Taxonomy" id="2315210"/>
    <lineage>
        <taxon>Eukaryota</taxon>
        <taxon>Sar</taxon>
        <taxon>Stramenopiles</taxon>
        <taxon>Bigyra</taxon>
        <taxon>Labyrinthulomycetes</taxon>
        <taxon>Thraustochytrida</taxon>
        <taxon>Thraustochytriidae</taxon>
        <taxon>Hondaea</taxon>
    </lineage>
</organism>
<dbReference type="SMART" id="SM00220">
    <property type="entry name" value="S_TKc"/>
    <property type="match status" value="1"/>
</dbReference>
<dbReference type="GO" id="GO:0004674">
    <property type="term" value="F:protein serine/threonine kinase activity"/>
    <property type="evidence" value="ECO:0007669"/>
    <property type="project" value="UniProtKB-KW"/>
</dbReference>
<keyword evidence="1 7" id="KW-0723">Serine/threonine-protein kinase</keyword>
<dbReference type="PANTHER" id="PTHR24349">
    <property type="entry name" value="SERINE/THREONINE-PROTEIN KINASE"/>
    <property type="match status" value="1"/>
</dbReference>
<dbReference type="InterPro" id="IPR000719">
    <property type="entry name" value="Prot_kinase_dom"/>
</dbReference>
<dbReference type="Proteomes" id="UP000241890">
    <property type="component" value="Unassembled WGS sequence"/>
</dbReference>
<evidence type="ECO:0000256" key="8">
    <source>
        <dbReference type="SAM" id="MobiDB-lite"/>
    </source>
</evidence>
<dbReference type="Gene3D" id="1.10.510.10">
    <property type="entry name" value="Transferase(Phosphotransferase) domain 1"/>
    <property type="match status" value="1"/>
</dbReference>
<reference evidence="10 11" key="1">
    <citation type="submission" date="2017-12" db="EMBL/GenBank/DDBJ databases">
        <title>Sequencing, de novo assembly and annotation of complete genome of a new Thraustochytrid species, strain FCC1311.</title>
        <authorList>
            <person name="Sedici K."/>
            <person name="Godart F."/>
            <person name="Aiese Cigliano R."/>
            <person name="Sanseverino W."/>
            <person name="Barakat M."/>
            <person name="Ortet P."/>
            <person name="Marechal E."/>
            <person name="Cagnac O."/>
            <person name="Amato A."/>
        </authorList>
    </citation>
    <scope>NUCLEOTIDE SEQUENCE [LARGE SCALE GENOMIC DNA]</scope>
</reference>
<proteinExistence type="inferred from homology"/>
<dbReference type="InterPro" id="IPR008271">
    <property type="entry name" value="Ser/Thr_kinase_AS"/>
</dbReference>
<evidence type="ECO:0000256" key="2">
    <source>
        <dbReference type="ARBA" id="ARBA00022679"/>
    </source>
</evidence>
<keyword evidence="4 10" id="KW-0418">Kinase</keyword>
<feature type="compositionally biased region" description="Polar residues" evidence="8">
    <location>
        <begin position="56"/>
        <end position="66"/>
    </location>
</feature>
<keyword evidence="2" id="KW-0808">Transferase</keyword>
<name>A0A2R5GH58_9STRA</name>